<name>A0A1W1DK08_9ZZZZ</name>
<sequence>MIVLLYMWQKKALNIYRSFCGISFSTKTFKKILVADALKHQAAQLYHKNVSLRIY</sequence>
<reference evidence="1" key="1">
    <citation type="submission" date="2016-10" db="EMBL/GenBank/DDBJ databases">
        <authorList>
            <person name="de Groot N.N."/>
        </authorList>
    </citation>
    <scope>NUCLEOTIDE SEQUENCE</scope>
</reference>
<gene>
    <name evidence="1" type="ORF">MNB_SUP05-6-716</name>
</gene>
<dbReference type="EMBL" id="FPHV01000083">
    <property type="protein sequence ID" value="SFV81680.1"/>
    <property type="molecule type" value="Genomic_DNA"/>
</dbReference>
<accession>A0A1W1DK08</accession>
<proteinExistence type="predicted"/>
<organism evidence="1">
    <name type="scientific">hydrothermal vent metagenome</name>
    <dbReference type="NCBI Taxonomy" id="652676"/>
    <lineage>
        <taxon>unclassified sequences</taxon>
        <taxon>metagenomes</taxon>
        <taxon>ecological metagenomes</taxon>
    </lineage>
</organism>
<dbReference type="AlphaFoldDB" id="A0A1W1DK08"/>
<evidence type="ECO:0000313" key="1">
    <source>
        <dbReference type="EMBL" id="SFV81680.1"/>
    </source>
</evidence>
<protein>
    <submittedName>
        <fullName evidence="1">Uncharacterized protein</fullName>
    </submittedName>
</protein>